<evidence type="ECO:0000256" key="2">
    <source>
        <dbReference type="ARBA" id="ARBA00022801"/>
    </source>
</evidence>
<proteinExistence type="inferred from homology"/>
<dbReference type="InterPro" id="IPR033120">
    <property type="entry name" value="HOTDOG_ACOT"/>
</dbReference>
<reference evidence="5 6" key="1">
    <citation type="submission" date="2022-06" db="EMBL/GenBank/DDBJ databases">
        <title>Isolation of gut microbiota from human fecal samples.</title>
        <authorList>
            <person name="Pamer E.G."/>
            <person name="Barat B."/>
            <person name="Waligurski E."/>
            <person name="Medina S."/>
            <person name="Paddock L."/>
            <person name="Mostad J."/>
        </authorList>
    </citation>
    <scope>NUCLEOTIDE SEQUENCE [LARGE SCALE GENOMIC DNA]</scope>
    <source>
        <strain evidence="5 6">DFI.7.95</strain>
    </source>
</reference>
<sequence>MMNNLDNYNNISFARAETSVIMEVFHSNIYGNVHGGELMKLVDIAAGMAATKHCKGQVVTARVDEVVFHRPVHVGNIVKCIGQLAYVGKSSMQIIVNILVSSIENYSEWETALTAFVTMVHMVDNKSAKVPELIVTTKEEEEIYKLGEKKYKEIKDKYIKS</sequence>
<dbReference type="RefSeq" id="WP_256313034.1">
    <property type="nucleotide sequence ID" value="NZ_JANGAC010000025.1"/>
</dbReference>
<comment type="similarity">
    <text evidence="1">Belongs to the acyl coenzyme A hydrolase family.</text>
</comment>
<feature type="domain" description="HotDog ACOT-type" evidence="4">
    <location>
        <begin position="12"/>
        <end position="125"/>
    </location>
</feature>
<dbReference type="InterPro" id="IPR029069">
    <property type="entry name" value="HotDog_dom_sf"/>
</dbReference>
<evidence type="ECO:0000256" key="3">
    <source>
        <dbReference type="PROSITE-ProRule" id="PRU01106"/>
    </source>
</evidence>
<comment type="caution">
    <text evidence="5">The sequence shown here is derived from an EMBL/GenBank/DDBJ whole genome shotgun (WGS) entry which is preliminary data.</text>
</comment>
<dbReference type="InterPro" id="IPR040170">
    <property type="entry name" value="Cytosol_ACT"/>
</dbReference>
<organism evidence="5 6">
    <name type="scientific">Tissierella carlieri</name>
    <dbReference type="NCBI Taxonomy" id="689904"/>
    <lineage>
        <taxon>Bacteria</taxon>
        <taxon>Bacillati</taxon>
        <taxon>Bacillota</taxon>
        <taxon>Tissierellia</taxon>
        <taxon>Tissierellales</taxon>
        <taxon>Tissierellaceae</taxon>
        <taxon>Tissierella</taxon>
    </lineage>
</organism>
<keyword evidence="2 3" id="KW-0378">Hydrolase</keyword>
<accession>A0ABT1SGK3</accession>
<dbReference type="Pfam" id="PF03061">
    <property type="entry name" value="4HBT"/>
    <property type="match status" value="1"/>
</dbReference>
<dbReference type="PROSITE" id="PS51770">
    <property type="entry name" value="HOTDOG_ACOT"/>
    <property type="match status" value="1"/>
</dbReference>
<evidence type="ECO:0000259" key="4">
    <source>
        <dbReference type="PROSITE" id="PS51770"/>
    </source>
</evidence>
<name>A0ABT1SGK3_9FIRM</name>
<dbReference type="EMBL" id="JANGAC010000025">
    <property type="protein sequence ID" value="MCQ4925617.1"/>
    <property type="molecule type" value="Genomic_DNA"/>
</dbReference>
<evidence type="ECO:0000313" key="5">
    <source>
        <dbReference type="EMBL" id="MCQ4925617.1"/>
    </source>
</evidence>
<protein>
    <recommendedName>
        <fullName evidence="4">HotDog ACOT-type domain-containing protein</fullName>
    </recommendedName>
</protein>
<dbReference type="Proteomes" id="UP001524478">
    <property type="component" value="Unassembled WGS sequence"/>
</dbReference>
<gene>
    <name evidence="5" type="ORF">NE686_21150</name>
</gene>
<dbReference type="CDD" id="cd03442">
    <property type="entry name" value="BFIT_BACH"/>
    <property type="match status" value="1"/>
</dbReference>
<dbReference type="PANTHER" id="PTHR11049:SF24">
    <property type="entry name" value="CYTOSOLIC ACYL COENZYME A THIOESTER HYDROLASE"/>
    <property type="match status" value="1"/>
</dbReference>
<dbReference type="PANTHER" id="PTHR11049">
    <property type="entry name" value="ACYL COENZYME A THIOESTER HYDROLASE"/>
    <property type="match status" value="1"/>
</dbReference>
<dbReference type="SUPFAM" id="SSF54637">
    <property type="entry name" value="Thioesterase/thiol ester dehydrase-isomerase"/>
    <property type="match status" value="1"/>
</dbReference>
<dbReference type="Gene3D" id="3.10.129.10">
    <property type="entry name" value="Hotdog Thioesterase"/>
    <property type="match status" value="1"/>
</dbReference>
<keyword evidence="6" id="KW-1185">Reference proteome</keyword>
<dbReference type="InterPro" id="IPR006683">
    <property type="entry name" value="Thioestr_dom"/>
</dbReference>
<evidence type="ECO:0000256" key="1">
    <source>
        <dbReference type="ARBA" id="ARBA00010458"/>
    </source>
</evidence>
<evidence type="ECO:0000313" key="6">
    <source>
        <dbReference type="Proteomes" id="UP001524478"/>
    </source>
</evidence>